<name>A0A0L7KUK2_OPEBR</name>
<protein>
    <submittedName>
        <fullName evidence="4">Retrovirus-related Pol polyprotein from transposon 17.6</fullName>
    </submittedName>
</protein>
<feature type="compositionally biased region" description="Basic and acidic residues" evidence="2">
    <location>
        <begin position="192"/>
        <end position="205"/>
    </location>
</feature>
<keyword evidence="5" id="KW-1185">Reference proteome</keyword>
<feature type="non-terminal residue" evidence="4">
    <location>
        <position position="1"/>
    </location>
</feature>
<evidence type="ECO:0000256" key="2">
    <source>
        <dbReference type="SAM" id="MobiDB-lite"/>
    </source>
</evidence>
<dbReference type="InterPro" id="IPR018061">
    <property type="entry name" value="Retropepsins"/>
</dbReference>
<dbReference type="GO" id="GO:0016787">
    <property type="term" value="F:hydrolase activity"/>
    <property type="evidence" value="ECO:0007669"/>
    <property type="project" value="UniProtKB-KW"/>
</dbReference>
<dbReference type="AlphaFoldDB" id="A0A0L7KUK2"/>
<gene>
    <name evidence="4" type="ORF">OBRU01_20515</name>
</gene>
<dbReference type="SUPFAM" id="SSF50630">
    <property type="entry name" value="Acid proteases"/>
    <property type="match status" value="1"/>
</dbReference>
<organism evidence="4 5">
    <name type="scientific">Operophtera brumata</name>
    <name type="common">Winter moth</name>
    <name type="synonym">Phalaena brumata</name>
    <dbReference type="NCBI Taxonomy" id="104452"/>
    <lineage>
        <taxon>Eukaryota</taxon>
        <taxon>Metazoa</taxon>
        <taxon>Ecdysozoa</taxon>
        <taxon>Arthropoda</taxon>
        <taxon>Hexapoda</taxon>
        <taxon>Insecta</taxon>
        <taxon>Pterygota</taxon>
        <taxon>Neoptera</taxon>
        <taxon>Endopterygota</taxon>
        <taxon>Lepidoptera</taxon>
        <taxon>Glossata</taxon>
        <taxon>Ditrysia</taxon>
        <taxon>Geometroidea</taxon>
        <taxon>Geometridae</taxon>
        <taxon>Larentiinae</taxon>
        <taxon>Operophtera</taxon>
    </lineage>
</organism>
<dbReference type="EMBL" id="JTDY01005482">
    <property type="protein sequence ID" value="KOB66957.1"/>
    <property type="molecule type" value="Genomic_DNA"/>
</dbReference>
<proteinExistence type="predicted"/>
<comment type="caution">
    <text evidence="4">The sequence shown here is derived from an EMBL/GenBank/DDBJ whole genome shotgun (WGS) entry which is preliminary data.</text>
</comment>
<dbReference type="InterPro" id="IPR021109">
    <property type="entry name" value="Peptidase_aspartic_dom_sf"/>
</dbReference>
<evidence type="ECO:0000256" key="1">
    <source>
        <dbReference type="ARBA" id="ARBA00022801"/>
    </source>
</evidence>
<accession>A0A0L7KUK2</accession>
<feature type="domain" description="Retropepsins" evidence="3">
    <location>
        <begin position="8"/>
        <end position="107"/>
    </location>
</feature>
<dbReference type="STRING" id="104452.A0A0L7KUK2"/>
<feature type="non-terminal residue" evidence="4">
    <location>
        <position position="281"/>
    </location>
</feature>
<evidence type="ECO:0000313" key="5">
    <source>
        <dbReference type="Proteomes" id="UP000037510"/>
    </source>
</evidence>
<dbReference type="Gene3D" id="2.40.70.10">
    <property type="entry name" value="Acid Proteases"/>
    <property type="match status" value="1"/>
</dbReference>
<sequence>AYVYDRDESRPLVEVQVVNRTGVAILDTGATHSIAGPMLYGLLVDAGVEFRKTSRTIGLADGSQQVCAALECDTDVTLEGHVIPTTFLVLPNAPTRTLLGRDFIMKALILLDLPQSSWCFNDEPRCWYPFITSFDLPTTGEMELMKVEASNLVLRDEEGAKLTADQRTELNALLRISNVLYEAREVHEKAQANQKRFADEGRRPAPDYSTGDLVLLKTQGSNDTTRGQTPKFIPRRDGPYRVKEAVSSTTYIFERMSNSETLEHEKEANIPVIFPLPDSDD</sequence>
<reference evidence="4 5" key="1">
    <citation type="journal article" date="2015" name="Genome Biol. Evol.">
        <title>The genome of winter moth (Operophtera brumata) provides a genomic perspective on sexual dimorphism and phenology.</title>
        <authorList>
            <person name="Derks M.F."/>
            <person name="Smit S."/>
            <person name="Salis L."/>
            <person name="Schijlen E."/>
            <person name="Bossers A."/>
            <person name="Mateman C."/>
            <person name="Pijl A.S."/>
            <person name="de Ridder D."/>
            <person name="Groenen M.A."/>
            <person name="Visser M.E."/>
            <person name="Megens H.J."/>
        </authorList>
    </citation>
    <scope>NUCLEOTIDE SEQUENCE [LARGE SCALE GENOMIC DNA]</scope>
    <source>
        <strain evidence="4">WM2013NL</strain>
        <tissue evidence="4">Head and thorax</tissue>
    </source>
</reference>
<dbReference type="Proteomes" id="UP000037510">
    <property type="component" value="Unassembled WGS sequence"/>
</dbReference>
<evidence type="ECO:0000259" key="3">
    <source>
        <dbReference type="Pfam" id="PF00077"/>
    </source>
</evidence>
<dbReference type="Pfam" id="PF00077">
    <property type="entry name" value="RVP"/>
    <property type="match status" value="1"/>
</dbReference>
<evidence type="ECO:0000313" key="4">
    <source>
        <dbReference type="EMBL" id="KOB66957.1"/>
    </source>
</evidence>
<keyword evidence="1" id="KW-0378">Hydrolase</keyword>
<dbReference type="CDD" id="cd00303">
    <property type="entry name" value="retropepsin_like"/>
    <property type="match status" value="1"/>
</dbReference>
<feature type="region of interest" description="Disordered" evidence="2">
    <location>
        <begin position="192"/>
        <end position="211"/>
    </location>
</feature>